<dbReference type="AlphaFoldDB" id="A0A1H7S540"/>
<dbReference type="Pfam" id="PF01048">
    <property type="entry name" value="PNP_UDP_1"/>
    <property type="match status" value="1"/>
</dbReference>
<dbReference type="InterPro" id="IPR019963">
    <property type="entry name" value="FL_hydrolase_MqnB"/>
</dbReference>
<keyword evidence="5" id="KW-1185">Reference proteome</keyword>
<dbReference type="HAMAP" id="MF_00991">
    <property type="entry name" value="MqnB"/>
    <property type="match status" value="1"/>
</dbReference>
<feature type="domain" description="Nucleoside phosphorylase" evidence="3">
    <location>
        <begin position="30"/>
        <end position="188"/>
    </location>
</feature>
<reference evidence="5" key="1">
    <citation type="submission" date="2016-10" db="EMBL/GenBank/DDBJ databases">
        <authorList>
            <person name="Varghese N."/>
            <person name="Submissions S."/>
        </authorList>
    </citation>
    <scope>NUCLEOTIDE SEQUENCE [LARGE SCALE GENOMIC DNA]</scope>
    <source>
        <strain evidence="5">DSM 18733</strain>
    </source>
</reference>
<dbReference type="UniPathway" id="UPA00079"/>
<dbReference type="GO" id="GO:0008930">
    <property type="term" value="F:methylthioadenosine nucleosidase activity"/>
    <property type="evidence" value="ECO:0007669"/>
    <property type="project" value="TreeGrafter"/>
</dbReference>
<evidence type="ECO:0000256" key="2">
    <source>
        <dbReference type="NCBIfam" id="TIGR03664"/>
    </source>
</evidence>
<dbReference type="PANTHER" id="PTHR46832">
    <property type="entry name" value="5'-METHYLTHIOADENOSINE/S-ADENOSYLHOMOCYSTEINE NUCLEOSIDASE"/>
    <property type="match status" value="1"/>
</dbReference>
<dbReference type="GO" id="GO:0009116">
    <property type="term" value="P:nucleoside metabolic process"/>
    <property type="evidence" value="ECO:0007669"/>
    <property type="project" value="InterPro"/>
</dbReference>
<dbReference type="EMBL" id="FOAF01000003">
    <property type="protein sequence ID" value="SEL67376.1"/>
    <property type="molecule type" value="Genomic_DNA"/>
</dbReference>
<evidence type="ECO:0000259" key="3">
    <source>
        <dbReference type="Pfam" id="PF01048"/>
    </source>
</evidence>
<comment type="function">
    <text evidence="1">Catalyzes the hydrolysis of futalosine (FL) to dehypoxanthine futalosine (DHFL) and hypoxanthine, a step in the biosynthesis of menaquinone (MK, vitamin K2).</text>
</comment>
<dbReference type="PANTHER" id="PTHR46832:SF2">
    <property type="entry name" value="FUTALOSINE HYDROLASE"/>
    <property type="match status" value="1"/>
</dbReference>
<dbReference type="GO" id="GO:0019284">
    <property type="term" value="P:L-methionine salvage from S-adenosylmethionine"/>
    <property type="evidence" value="ECO:0007669"/>
    <property type="project" value="TreeGrafter"/>
</dbReference>
<keyword evidence="1 4" id="KW-0378">Hydrolase</keyword>
<dbReference type="EC" id="3.2.2.26" evidence="1 2"/>
<dbReference type="GO" id="GO:0009234">
    <property type="term" value="P:menaquinone biosynthetic process"/>
    <property type="evidence" value="ECO:0007669"/>
    <property type="project" value="UniProtKB-UniRule"/>
</dbReference>
<organism evidence="4 5">
    <name type="scientific">Olivibacter domesticus</name>
    <name type="common">Pseudosphingobacterium domesticum</name>
    <dbReference type="NCBI Taxonomy" id="407022"/>
    <lineage>
        <taxon>Bacteria</taxon>
        <taxon>Pseudomonadati</taxon>
        <taxon>Bacteroidota</taxon>
        <taxon>Sphingobacteriia</taxon>
        <taxon>Sphingobacteriales</taxon>
        <taxon>Sphingobacteriaceae</taxon>
        <taxon>Olivibacter</taxon>
    </lineage>
</organism>
<dbReference type="InterPro" id="IPR000845">
    <property type="entry name" value="Nucleoside_phosphorylase_d"/>
</dbReference>
<dbReference type="RefSeq" id="WP_093326224.1">
    <property type="nucleotide sequence ID" value="NZ_FOAF01000003.1"/>
</dbReference>
<name>A0A1H7S540_OLID1</name>
<dbReference type="SUPFAM" id="SSF53167">
    <property type="entry name" value="Purine and uridine phosphorylases"/>
    <property type="match status" value="1"/>
</dbReference>
<accession>A0A1H7S540</accession>
<comment type="catalytic activity">
    <reaction evidence="1">
        <text>futalosine + H2O = dehypoxanthine futalosine + hypoxanthine</text>
        <dbReference type="Rhea" id="RHEA:25904"/>
        <dbReference type="ChEBI" id="CHEBI:15377"/>
        <dbReference type="ChEBI" id="CHEBI:17368"/>
        <dbReference type="ChEBI" id="CHEBI:58863"/>
        <dbReference type="ChEBI" id="CHEBI:58864"/>
        <dbReference type="EC" id="3.2.2.26"/>
    </reaction>
</comment>
<dbReference type="GO" id="GO:0005829">
    <property type="term" value="C:cytosol"/>
    <property type="evidence" value="ECO:0007669"/>
    <property type="project" value="TreeGrafter"/>
</dbReference>
<protein>
    <recommendedName>
        <fullName evidence="1 2">Futalosine hydrolase</fullName>
        <shortName evidence="1">FL hydrolase</shortName>
        <ecNumber evidence="1 2">3.2.2.26</ecNumber>
    </recommendedName>
    <alternativeName>
        <fullName evidence="1">Futalosine nucleosidase</fullName>
    </alternativeName>
    <alternativeName>
        <fullName evidence="1">Menaquinone biosynthetic enzyme MqnB</fullName>
    </alternativeName>
</protein>
<dbReference type="GO" id="GO:0008782">
    <property type="term" value="F:adenosylhomocysteine nucleosidase activity"/>
    <property type="evidence" value="ECO:0007669"/>
    <property type="project" value="TreeGrafter"/>
</dbReference>
<dbReference type="STRING" id="407022.SAMN05661044_03066"/>
<gene>
    <name evidence="1" type="primary">mqnB</name>
    <name evidence="4" type="ORF">SAMN05661044_03066</name>
</gene>
<dbReference type="NCBIfam" id="TIGR03664">
    <property type="entry name" value="fut_nucase"/>
    <property type="match status" value="1"/>
</dbReference>
<comment type="similarity">
    <text evidence="1">Belongs to the PNP/UDP phosphorylase family. Futalosine hydrolase subfamily.</text>
</comment>
<evidence type="ECO:0000313" key="4">
    <source>
        <dbReference type="EMBL" id="SEL67376.1"/>
    </source>
</evidence>
<comment type="pathway">
    <text evidence="1">Quinol/quinone metabolism; menaquinone biosynthesis.</text>
</comment>
<proteinExistence type="inferred from homology"/>
<sequence>MNRCLLVAATAEEISPFLSMYDREGKALDILITGVGMVSTAFSMGRKLAQSRYDFALNVGIAGAISKEMTLGEVVYVEEDCLAELGAEDDDSFLTIEDLGFGKSVFRAISGEKNDLKNQLKKVTGITVNKVHGNERSISAIKGRLSAHIESMEGAAFYYACEQFELPCAQVRSISNYVEKRNKENWKIGLAVKNLNDWLIENMDQWLN</sequence>
<dbReference type="InterPro" id="IPR035994">
    <property type="entry name" value="Nucleoside_phosphorylase_sf"/>
</dbReference>
<dbReference type="Proteomes" id="UP000199421">
    <property type="component" value="Unassembled WGS sequence"/>
</dbReference>
<dbReference type="Gene3D" id="3.40.50.1580">
    <property type="entry name" value="Nucleoside phosphorylase domain"/>
    <property type="match status" value="1"/>
</dbReference>
<evidence type="ECO:0000313" key="5">
    <source>
        <dbReference type="Proteomes" id="UP000199421"/>
    </source>
</evidence>
<evidence type="ECO:0000256" key="1">
    <source>
        <dbReference type="HAMAP-Rule" id="MF_00991"/>
    </source>
</evidence>
<keyword evidence="1" id="KW-0474">Menaquinone biosynthesis</keyword>
<dbReference type="OrthoDB" id="9788270at2"/>